<dbReference type="PaxDb" id="73239-Q7RFL9"/>
<proteinExistence type="predicted"/>
<feature type="signal peptide" evidence="2">
    <location>
        <begin position="1"/>
        <end position="25"/>
    </location>
</feature>
<dbReference type="NCBIfam" id="TIGR01599">
    <property type="entry name" value="PYST-A"/>
    <property type="match status" value="2"/>
</dbReference>
<organism evidence="3 4">
    <name type="scientific">Plasmodium yoelii yoelii</name>
    <dbReference type="NCBI Taxonomy" id="73239"/>
    <lineage>
        <taxon>Eukaryota</taxon>
        <taxon>Sar</taxon>
        <taxon>Alveolata</taxon>
        <taxon>Apicomplexa</taxon>
        <taxon>Aconoidasida</taxon>
        <taxon>Haemosporida</taxon>
        <taxon>Plasmodiidae</taxon>
        <taxon>Plasmodium</taxon>
        <taxon>Plasmodium (Vinckeia)</taxon>
    </lineage>
</organism>
<feature type="region of interest" description="Disordered" evidence="1">
    <location>
        <begin position="259"/>
        <end position="375"/>
    </location>
</feature>
<protein>
    <submittedName>
        <fullName evidence="3">93 kDa protein</fullName>
    </submittedName>
</protein>
<evidence type="ECO:0000256" key="1">
    <source>
        <dbReference type="SAM" id="MobiDB-lite"/>
    </source>
</evidence>
<reference evidence="3 4" key="1">
    <citation type="journal article" date="2002" name="Nature">
        <title>Genome sequence and comparative analysis of the model rodent malaria parasite Plasmodium yoelii yoelii.</title>
        <authorList>
            <person name="Carlton J.M."/>
            <person name="Angiuoli S.V."/>
            <person name="Suh B.B."/>
            <person name="Kooij T.W."/>
            <person name="Pertea M."/>
            <person name="Silva J.C."/>
            <person name="Ermolaeva M.D."/>
            <person name="Allen J.E."/>
            <person name="Selengut J.D."/>
            <person name="Koo H.L."/>
            <person name="Peterson J.D."/>
            <person name="Pop M."/>
            <person name="Kosack D.S."/>
            <person name="Shumway M.F."/>
            <person name="Bidwell S.L."/>
            <person name="Shallom S.J."/>
            <person name="van Aken S.E."/>
            <person name="Riedmuller S.B."/>
            <person name="Feldblyum T.V."/>
            <person name="Cho J.K."/>
            <person name="Quackenbush J."/>
            <person name="Sedegah M."/>
            <person name="Shoaibi A."/>
            <person name="Cummings L.M."/>
            <person name="Florens L."/>
            <person name="Yates J.R."/>
            <person name="Raine J.D."/>
            <person name="Sinden R.E."/>
            <person name="Harris M.A."/>
            <person name="Cunningham D.A."/>
            <person name="Preiser P.R."/>
            <person name="Bergman L.W."/>
            <person name="Vaidya A.B."/>
            <person name="van Lin L.H."/>
            <person name="Janse C.J."/>
            <person name="Waters A.P."/>
            <person name="Smith H.O."/>
            <person name="White O.R."/>
            <person name="Salzberg S.L."/>
            <person name="Venter J.C."/>
            <person name="Fraser C.M."/>
            <person name="Hoffman S.L."/>
            <person name="Gardner M.J."/>
            <person name="Carucci D.J."/>
        </authorList>
    </citation>
    <scope>NUCLEOTIDE SEQUENCE [LARGE SCALE GENOMIC DNA]</scope>
    <source>
        <strain evidence="3 4">17XNL</strain>
    </source>
</reference>
<name>Q7RFL9_PLAYO</name>
<comment type="caution">
    <text evidence="3">The sequence shown here is derived from an EMBL/GenBank/DDBJ whole genome shotgun (WGS) entry which is preliminary data.</text>
</comment>
<evidence type="ECO:0000256" key="2">
    <source>
        <dbReference type="SAM" id="SignalP"/>
    </source>
</evidence>
<feature type="non-terminal residue" evidence="3">
    <location>
        <position position="1147"/>
    </location>
</feature>
<feature type="compositionally biased region" description="Acidic residues" evidence="1">
    <location>
        <begin position="280"/>
        <end position="352"/>
    </location>
</feature>
<accession>Q7RFL9</accession>
<evidence type="ECO:0000313" key="4">
    <source>
        <dbReference type="Proteomes" id="UP000008553"/>
    </source>
</evidence>
<feature type="chain" id="PRO_5004291991" evidence="2">
    <location>
        <begin position="26"/>
        <end position="1147"/>
    </location>
</feature>
<keyword evidence="4" id="KW-1185">Reference proteome</keyword>
<feature type="region of interest" description="Disordered" evidence="1">
    <location>
        <begin position="644"/>
        <end position="826"/>
    </location>
</feature>
<dbReference type="InParanoid" id="Q7RFL9"/>
<dbReference type="EMBL" id="AABL01001435">
    <property type="protein sequence ID" value="EAA16583.1"/>
    <property type="molecule type" value="Genomic_DNA"/>
</dbReference>
<feature type="compositionally biased region" description="Polar residues" evidence="1">
    <location>
        <begin position="659"/>
        <end position="684"/>
    </location>
</feature>
<dbReference type="InterPro" id="IPR023393">
    <property type="entry name" value="START-like_dom_sf"/>
</dbReference>
<dbReference type="InterPro" id="IPR006486">
    <property type="entry name" value="PYST_A"/>
</dbReference>
<keyword evidence="2" id="KW-0732">Signal</keyword>
<gene>
    <name evidence="3" type="ORF">PY04687</name>
</gene>
<sequence>MNKFYIQIVLFLLTISLYVNNKTLATEPALGEDTAPKPLHCSTSEEIYEKNKHLLRNDPKETIQAYIYMNKALNHLDHHSTSKDYKLCKKYNFHRAFFYKKKYQGHTDVEKIQYTIDDPNKYNEIINELWDPDHPNFLNTGSVKSVQNINNYISIVEISENITIIAYGSANINNHNPSNKKYKNEIVKEANLLKTNIDSEEGIRKGKLKKTQKMTKINIKIFFFALNLLIHLNNKSFAKDHTSSTDGVYEDEEALVNTTLEDSNPFNDDTPDGNTFPDDTPADDTFPDDTPADDTLPDDTPADDTPADDTPADDTLPDDTPADDTLPDDTPADDTPADDTLPDDTPADDTLPDDTPKPTSSNKKRKKKKSLTSYINPEELQKSKDIMDEAVFHLKRYSDYNNGHNCYYLVSNELYLCFMEENGIKFEKFHLVIPNPYKYGEVVDMFNKFKGISYVGDIDVETKTVRQYCPNLELMYIRYKSFEVPFSGYSFVLSADIKGEDTTMFVQTAIDLDDQNTFDTRRYKNAIVKSANSLNINVNANDYGQMKSKKKMFPNLTGLIIQKKSDHVCVTYINSIYSGKSLPKSFRIPRLKAKKMVFFFGLSLYMCASDKVFANEPSLVNFTPPKDAPTKDVLTKGILTKGILNPDTAKKPPHGEGNLTKTTPPDNPFQTDDMSPNNPFNTDDLSADNPFHEDDISAGDIEPDNPFHEDDISADNPFHTDDLSLDDLSLDNPFHTDAISPDNPFHTDAISPDNPFQTDNISAGDIEPDNPFQTNDLSSGDIASDNPFHTDDLSLDDLSSDNPFQTDDMLPNNSIHTDDTSSDNSFQTYKKKKKSILVRLVQRMSAILIVILRAFACKQSKPKKYDLNKHIRTKNVPENATLGKATPDKSTTDKSTTDKSTTDKSTTDKSTTDSVNLDNDVKNDIMSINDSFDEIYEHNKNLVCNDSEETEKVTKFMNEAVTLLHKQIETTDGYQNHFNYNNSGIYTKKQDDKDIGKLNITIENPDKYDDIKNMLWDPNNPQNIDHRFLNGKPIRVYNPNLMIIQQCYMSISHSSIKYFHYLAKRVEISKDKTLIVYISTNMSDVNNDVESNISTLLEIAYSLESGCNFEEELKKKFVNLSGYSIKKKDTHIDVTYFNSVSNTKSLI</sequence>
<evidence type="ECO:0000313" key="3">
    <source>
        <dbReference type="EMBL" id="EAA16583.1"/>
    </source>
</evidence>
<dbReference type="KEGG" id="pyo:PY17X_0840300"/>
<feature type="region of interest" description="Disordered" evidence="1">
    <location>
        <begin position="868"/>
        <end position="918"/>
    </location>
</feature>
<dbReference type="AlphaFoldDB" id="Q7RFL9"/>
<dbReference type="SUPFAM" id="SSF55961">
    <property type="entry name" value="Bet v1-like"/>
    <property type="match status" value="2"/>
</dbReference>
<feature type="compositionally biased region" description="Basic and acidic residues" evidence="1">
    <location>
        <begin position="886"/>
        <end position="911"/>
    </location>
</feature>
<dbReference type="Proteomes" id="UP000008553">
    <property type="component" value="Unassembled WGS sequence"/>
</dbReference>
<dbReference type="Gene3D" id="3.30.530.20">
    <property type="match status" value="1"/>
</dbReference>